<protein>
    <submittedName>
        <fullName evidence="1">SKP1-like protein 14</fullName>
    </submittedName>
</protein>
<evidence type="ECO:0000313" key="1">
    <source>
        <dbReference type="EMBL" id="KAI8030671.1"/>
    </source>
</evidence>
<reference evidence="1 2" key="1">
    <citation type="journal article" date="2022" name="Plant J.">
        <title>Chromosome-level genome of Camellia lanceoleosa provides a valuable resource for understanding genome evolution and self-incompatibility.</title>
        <authorList>
            <person name="Gong W."/>
            <person name="Xiao S."/>
            <person name="Wang L."/>
            <person name="Liao Z."/>
            <person name="Chang Y."/>
            <person name="Mo W."/>
            <person name="Hu G."/>
            <person name="Li W."/>
            <person name="Zhao G."/>
            <person name="Zhu H."/>
            <person name="Hu X."/>
            <person name="Ji K."/>
            <person name="Xiang X."/>
            <person name="Song Q."/>
            <person name="Yuan D."/>
            <person name="Jin S."/>
            <person name="Zhang L."/>
        </authorList>
    </citation>
    <scope>NUCLEOTIDE SEQUENCE [LARGE SCALE GENOMIC DNA]</scope>
    <source>
        <strain evidence="1">SQ_2022a</strain>
    </source>
</reference>
<proteinExistence type="predicted"/>
<dbReference type="EMBL" id="CM045758">
    <property type="protein sequence ID" value="KAI8030671.1"/>
    <property type="molecule type" value="Genomic_DNA"/>
</dbReference>
<organism evidence="1 2">
    <name type="scientific">Camellia lanceoleosa</name>
    <dbReference type="NCBI Taxonomy" id="1840588"/>
    <lineage>
        <taxon>Eukaryota</taxon>
        <taxon>Viridiplantae</taxon>
        <taxon>Streptophyta</taxon>
        <taxon>Embryophyta</taxon>
        <taxon>Tracheophyta</taxon>
        <taxon>Spermatophyta</taxon>
        <taxon>Magnoliopsida</taxon>
        <taxon>eudicotyledons</taxon>
        <taxon>Gunneridae</taxon>
        <taxon>Pentapetalae</taxon>
        <taxon>asterids</taxon>
        <taxon>Ericales</taxon>
        <taxon>Theaceae</taxon>
        <taxon>Camellia</taxon>
    </lineage>
</organism>
<dbReference type="Proteomes" id="UP001060215">
    <property type="component" value="Chromosome 1"/>
</dbReference>
<name>A0ACC0J2D9_9ERIC</name>
<gene>
    <name evidence="1" type="ORF">LOK49_LG01G00484</name>
</gene>
<keyword evidence="2" id="KW-1185">Reference proteome</keyword>
<evidence type="ECO:0000313" key="2">
    <source>
        <dbReference type="Proteomes" id="UP001060215"/>
    </source>
</evidence>
<accession>A0ACC0J2D9</accession>
<sequence>MAIDYYSKHANSNQISEEANLKKFDLEFVAKKDLAMLFKLVSATNYLDVKDLLELLFQRIANQIKDLMPEKVRKISNVENDFTLKEEAAI</sequence>
<comment type="caution">
    <text evidence="1">The sequence shown here is derived from an EMBL/GenBank/DDBJ whole genome shotgun (WGS) entry which is preliminary data.</text>
</comment>